<feature type="transmembrane region" description="Helical" evidence="1">
    <location>
        <begin position="182"/>
        <end position="204"/>
    </location>
</feature>
<proteinExistence type="predicted"/>
<dbReference type="RefSeq" id="XP_014244369.1">
    <property type="nucleotide sequence ID" value="XM_014388883.2"/>
</dbReference>
<evidence type="ECO:0000313" key="2">
    <source>
        <dbReference type="EnsemblMetazoa" id="XP_014244369.1"/>
    </source>
</evidence>
<dbReference type="Proteomes" id="UP000494040">
    <property type="component" value="Unassembled WGS sequence"/>
</dbReference>
<keyword evidence="1" id="KW-0812">Transmembrane</keyword>
<dbReference type="Gene3D" id="1.20.140.150">
    <property type="match status" value="1"/>
</dbReference>
<dbReference type="EnsemblMetazoa" id="XM_014388883.2">
    <property type="protein sequence ID" value="XP_014244369.1"/>
    <property type="gene ID" value="LOC106663791"/>
</dbReference>
<name>A0A8I6RFV5_CIMLE</name>
<organism evidence="2 3">
    <name type="scientific">Cimex lectularius</name>
    <name type="common">Bed bug</name>
    <name type="synonym">Acanthia lectularia</name>
    <dbReference type="NCBI Taxonomy" id="79782"/>
    <lineage>
        <taxon>Eukaryota</taxon>
        <taxon>Metazoa</taxon>
        <taxon>Ecdysozoa</taxon>
        <taxon>Arthropoda</taxon>
        <taxon>Hexapoda</taxon>
        <taxon>Insecta</taxon>
        <taxon>Pterygota</taxon>
        <taxon>Neoptera</taxon>
        <taxon>Paraneoptera</taxon>
        <taxon>Hemiptera</taxon>
        <taxon>Heteroptera</taxon>
        <taxon>Panheteroptera</taxon>
        <taxon>Cimicomorpha</taxon>
        <taxon>Cimicidae</taxon>
        <taxon>Cimex</taxon>
    </lineage>
</organism>
<dbReference type="GeneID" id="106663791"/>
<feature type="transmembrane region" description="Helical" evidence="1">
    <location>
        <begin position="255"/>
        <end position="277"/>
    </location>
</feature>
<protein>
    <submittedName>
        <fullName evidence="2">Uncharacterized protein</fullName>
    </submittedName>
</protein>
<sequence length="287" mass="32234">MECRRCLEPRTILLHITIAVTIAATGLLCAAIMTDHWDEVTWDKHRVSSLASSNFSDYEVSMSWYMNDKVSRIALLEPLQRSKRFQEVVTLFLVPVHGGIWTLCLALEDEEKMNLQNIGFPRTQCVNYLTPENERMDWREDRTDWQHRMQNLSMSCSMVCLIILGASALVGAFGIAKHQISAVLVTGVMYLLAGTFALFTLMIIHYKRKSIISPIDCTSGGRDGAIGIGPAKLTSKLILHYLPGRSYISGWSLDLGWAALGMCILTASLWILLARVMRFTPFTSLIT</sequence>
<dbReference type="OMA" id="GIWIMCV"/>
<dbReference type="KEGG" id="clec:106663791"/>
<evidence type="ECO:0000313" key="3">
    <source>
        <dbReference type="Proteomes" id="UP000494040"/>
    </source>
</evidence>
<feature type="transmembrane region" description="Helical" evidence="1">
    <location>
        <begin position="88"/>
        <end position="107"/>
    </location>
</feature>
<feature type="transmembrane region" description="Helical" evidence="1">
    <location>
        <begin position="152"/>
        <end position="176"/>
    </location>
</feature>
<evidence type="ECO:0000256" key="1">
    <source>
        <dbReference type="SAM" id="Phobius"/>
    </source>
</evidence>
<reference evidence="2" key="1">
    <citation type="submission" date="2022-01" db="UniProtKB">
        <authorList>
            <consortium name="EnsemblMetazoa"/>
        </authorList>
    </citation>
    <scope>IDENTIFICATION</scope>
</reference>
<accession>A0A8I6RFV5</accession>
<keyword evidence="1" id="KW-1133">Transmembrane helix</keyword>
<keyword evidence="1" id="KW-0472">Membrane</keyword>
<feature type="transmembrane region" description="Helical" evidence="1">
    <location>
        <begin position="12"/>
        <end position="33"/>
    </location>
</feature>
<dbReference type="AlphaFoldDB" id="A0A8I6RFV5"/>
<dbReference type="OrthoDB" id="6419888at2759"/>
<keyword evidence="3" id="KW-1185">Reference proteome</keyword>